<dbReference type="KEGG" id="hhy:Halhy_4894"/>
<organism evidence="2 3">
    <name type="scientific">Haliscomenobacter hydrossis (strain ATCC 27775 / DSM 1100 / LMG 10767 / O)</name>
    <dbReference type="NCBI Taxonomy" id="760192"/>
    <lineage>
        <taxon>Bacteria</taxon>
        <taxon>Pseudomonadati</taxon>
        <taxon>Bacteroidota</taxon>
        <taxon>Saprospiria</taxon>
        <taxon>Saprospirales</taxon>
        <taxon>Haliscomenobacteraceae</taxon>
        <taxon>Haliscomenobacter</taxon>
    </lineage>
</organism>
<dbReference type="HOGENOM" id="CLU_1033525_0_0_10"/>
<accession>F4L014</accession>
<dbReference type="AlphaFoldDB" id="F4L014"/>
<dbReference type="RefSeq" id="WP_013767260.1">
    <property type="nucleotide sequence ID" value="NC_015510.1"/>
</dbReference>
<proteinExistence type="predicted"/>
<dbReference type="EMBL" id="CP002691">
    <property type="protein sequence ID" value="AEE52723.1"/>
    <property type="molecule type" value="Genomic_DNA"/>
</dbReference>
<evidence type="ECO:0000313" key="2">
    <source>
        <dbReference type="EMBL" id="AEE52723.1"/>
    </source>
</evidence>
<dbReference type="eggNOG" id="ENOG5030AJW">
    <property type="taxonomic scope" value="Bacteria"/>
</dbReference>
<feature type="domain" description="Restriction endonuclease PvuRts1 I-like N-terminal" evidence="1">
    <location>
        <begin position="10"/>
        <end position="154"/>
    </location>
</feature>
<dbReference type="Proteomes" id="UP000008461">
    <property type="component" value="Chromosome"/>
</dbReference>
<dbReference type="OrthoDB" id="5125854at2"/>
<name>F4L014_HALH1</name>
<dbReference type="Pfam" id="PF21598">
    <property type="entry name" value="PvuRts1I-like_N"/>
    <property type="match status" value="1"/>
</dbReference>
<sequence length="269" mass="31613">MIKELPNWKYDYFISQLHRTAYKKHESFIINSLLHDVRLLDLKPSTQHYVKRNDDSGQYALLDLYYPQINFAIEIDEPHHNEVQDSKRQAEVEKKISADFRRIVIKEGNILQQVEALKAALLAKADQIKSASQWKEWEEPKNVDIHELKGMFKHALFVKIKGEIHPEHLMGRQTGFWKLAPWRRERVNKTVVVHDGVITRMFEDIEWVQASDKKKWGYRGKEITEGDLIGTRVYGWTWQQTVTYSKDVDAGLSIAQQQEAKYYEGESEA</sequence>
<keyword evidence="3" id="KW-1185">Reference proteome</keyword>
<gene>
    <name evidence="2" type="ordered locus">Halhy_4894</name>
</gene>
<evidence type="ECO:0000259" key="1">
    <source>
        <dbReference type="Pfam" id="PF21598"/>
    </source>
</evidence>
<evidence type="ECO:0000313" key="3">
    <source>
        <dbReference type="Proteomes" id="UP000008461"/>
    </source>
</evidence>
<reference key="2">
    <citation type="submission" date="2011-04" db="EMBL/GenBank/DDBJ databases">
        <title>Complete sequence of chromosome of Haliscomenobacter hydrossis DSM 1100.</title>
        <authorList>
            <consortium name="US DOE Joint Genome Institute (JGI-PGF)"/>
            <person name="Lucas S."/>
            <person name="Han J."/>
            <person name="Lapidus A."/>
            <person name="Bruce D."/>
            <person name="Goodwin L."/>
            <person name="Pitluck S."/>
            <person name="Peters L."/>
            <person name="Kyrpides N."/>
            <person name="Mavromatis K."/>
            <person name="Ivanova N."/>
            <person name="Ovchinnikova G."/>
            <person name="Pagani I."/>
            <person name="Daligault H."/>
            <person name="Detter J.C."/>
            <person name="Han C."/>
            <person name="Land M."/>
            <person name="Hauser L."/>
            <person name="Markowitz V."/>
            <person name="Cheng J.-F."/>
            <person name="Hugenholtz P."/>
            <person name="Woyke T."/>
            <person name="Wu D."/>
            <person name="Verbarg S."/>
            <person name="Frueling A."/>
            <person name="Brambilla E."/>
            <person name="Klenk H.-P."/>
            <person name="Eisen J.A."/>
        </authorList>
    </citation>
    <scope>NUCLEOTIDE SEQUENCE</scope>
    <source>
        <strain>DSM 1100</strain>
    </source>
</reference>
<reference evidence="2 3" key="1">
    <citation type="journal article" date="2011" name="Stand. Genomic Sci.">
        <title>Complete genome sequence of Haliscomenobacter hydrossis type strain (O).</title>
        <authorList>
            <consortium name="US DOE Joint Genome Institute (JGI-PGF)"/>
            <person name="Daligault H."/>
            <person name="Lapidus A."/>
            <person name="Zeytun A."/>
            <person name="Nolan M."/>
            <person name="Lucas S."/>
            <person name="Del Rio T.G."/>
            <person name="Tice H."/>
            <person name="Cheng J.F."/>
            <person name="Tapia R."/>
            <person name="Han C."/>
            <person name="Goodwin L."/>
            <person name="Pitluck S."/>
            <person name="Liolios K."/>
            <person name="Pagani I."/>
            <person name="Ivanova N."/>
            <person name="Huntemann M."/>
            <person name="Mavromatis K."/>
            <person name="Mikhailova N."/>
            <person name="Pati A."/>
            <person name="Chen A."/>
            <person name="Palaniappan K."/>
            <person name="Land M."/>
            <person name="Hauser L."/>
            <person name="Brambilla E.M."/>
            <person name="Rohde M."/>
            <person name="Verbarg S."/>
            <person name="Goker M."/>
            <person name="Bristow J."/>
            <person name="Eisen J.A."/>
            <person name="Markowitz V."/>
            <person name="Hugenholtz P."/>
            <person name="Kyrpides N.C."/>
            <person name="Klenk H.P."/>
            <person name="Woyke T."/>
        </authorList>
    </citation>
    <scope>NUCLEOTIDE SEQUENCE [LARGE SCALE GENOMIC DNA]</scope>
    <source>
        <strain evidence="3">ATCC 27775 / DSM 1100 / LMG 10767 / O</strain>
    </source>
</reference>
<protein>
    <recommendedName>
        <fullName evidence="1">Restriction endonuclease PvuRts1 I-like N-terminal domain-containing protein</fullName>
    </recommendedName>
</protein>
<dbReference type="InterPro" id="IPR048797">
    <property type="entry name" value="PvuRts1I-like_N"/>
</dbReference>